<dbReference type="GeneID" id="64672410"/>
<comment type="caution">
    <text evidence="2">The sequence shown here is derived from an EMBL/GenBank/DDBJ whole genome shotgun (WGS) entry which is preliminary data.</text>
</comment>
<organism evidence="2 3">
    <name type="scientific">Suillus fuscotomentosus</name>
    <dbReference type="NCBI Taxonomy" id="1912939"/>
    <lineage>
        <taxon>Eukaryota</taxon>
        <taxon>Fungi</taxon>
        <taxon>Dikarya</taxon>
        <taxon>Basidiomycota</taxon>
        <taxon>Agaricomycotina</taxon>
        <taxon>Agaricomycetes</taxon>
        <taxon>Agaricomycetidae</taxon>
        <taxon>Boletales</taxon>
        <taxon>Suillineae</taxon>
        <taxon>Suillaceae</taxon>
        <taxon>Suillus</taxon>
    </lineage>
</organism>
<reference evidence="2" key="1">
    <citation type="journal article" date="2020" name="New Phytol.">
        <title>Comparative genomics reveals dynamic genome evolution in host specialist ectomycorrhizal fungi.</title>
        <authorList>
            <person name="Lofgren L.A."/>
            <person name="Nguyen N.H."/>
            <person name="Vilgalys R."/>
            <person name="Ruytinx J."/>
            <person name="Liao H.L."/>
            <person name="Branco S."/>
            <person name="Kuo A."/>
            <person name="LaButti K."/>
            <person name="Lipzen A."/>
            <person name="Andreopoulos W."/>
            <person name="Pangilinan J."/>
            <person name="Riley R."/>
            <person name="Hundley H."/>
            <person name="Na H."/>
            <person name="Barry K."/>
            <person name="Grigoriev I.V."/>
            <person name="Stajich J.E."/>
            <person name="Kennedy P.G."/>
        </authorList>
    </citation>
    <scope>NUCLEOTIDE SEQUENCE</scope>
    <source>
        <strain evidence="2">FC203</strain>
    </source>
</reference>
<protein>
    <submittedName>
        <fullName evidence="2">Uncharacterized protein</fullName>
    </submittedName>
</protein>
<evidence type="ECO:0000313" key="2">
    <source>
        <dbReference type="EMBL" id="KAG1881017.1"/>
    </source>
</evidence>
<sequence>MLLPDPFADSGPPQRQFHQGAYMQDNQDLLERCKALELREIQLTTECDTINRPTRQQYPKIRFLSQDNFMRWLDTASSQTTDRGKIPYLENENGGPVPENTVKAIHKLLRVRDSIKKEDDDDDDDDNTNSNERTLAGKKRKWSTASVEPKFSSKKVKASSELENMPLSPNLDSANTTKPIENTIEPHADTENAIELLDDTTNTTEHLGNTENTTEPFLETKNTTEPLMDSDDTAITVLSNASSEPRSVPAPKPLRTTLPNPLNLCAHRCLKQIKTNGTTDEFCVYYGSLNEEKRKEHDNEANTLVSNMVAVTIYSD</sequence>
<gene>
    <name evidence="2" type="ORF">F5891DRAFT_991435</name>
</gene>
<proteinExistence type="predicted"/>
<evidence type="ECO:0000313" key="3">
    <source>
        <dbReference type="Proteomes" id="UP001195769"/>
    </source>
</evidence>
<evidence type="ECO:0000256" key="1">
    <source>
        <dbReference type="SAM" id="MobiDB-lite"/>
    </source>
</evidence>
<feature type="region of interest" description="Disordered" evidence="1">
    <location>
        <begin position="117"/>
        <end position="176"/>
    </location>
</feature>
<accession>A0AAD4DMJ1</accession>
<name>A0AAD4DMJ1_9AGAM</name>
<dbReference type="AlphaFoldDB" id="A0AAD4DMJ1"/>
<keyword evidence="3" id="KW-1185">Reference proteome</keyword>
<dbReference type="EMBL" id="JABBWK010000658">
    <property type="protein sequence ID" value="KAG1881017.1"/>
    <property type="molecule type" value="Genomic_DNA"/>
</dbReference>
<dbReference type="Proteomes" id="UP001195769">
    <property type="component" value="Unassembled WGS sequence"/>
</dbReference>
<dbReference type="RefSeq" id="XP_041216083.1">
    <property type="nucleotide sequence ID" value="XM_041378112.1"/>
</dbReference>